<keyword evidence="6" id="KW-0408">Iron</keyword>
<comment type="similarity">
    <text evidence="11 12">Belongs to the TonB-dependent receptor family.</text>
</comment>
<sequence length="816" mass="89986">MVKTSGSHCALSTRRQLLAAVIGASVATLSSAATIEEVLVTAQKREQSVQDIPITVSAFTGSFIDSAQITDAKELALLTPGVAGNSDDSFLDTINIRGISTNDFGVGAEPSVGVYQNGIYLGRTGGALSSFFDLERVEVVKGPQGTLFGRNASAGAITIHTNRPSAELGGSLDVGIGQDGYVETTAVLNMPISEQWSSRLALYRENKDGWVENSVNGETVGELEVSAARFTLQHENELVTTLLTVEHEDRLLPPSLYQSFDPEQMGLGFLSNLSSAEESFESNLGRDQLFDEGQVWGTTLDVTVDLGDGYSLNSLTGIRGHDYHYREDFDGNRFDVFSFEQLQEQDYFSQEFRINYDGDGDVSWFVGASIYKEDLKTRYNQRFDEDVMCGSWGQAYVGYDADYVTDCASYYNYYNWVNYYGDDYDSYAEFADSDDFNPDYGPGIGQRNDAVDVDAEYEGWGIYGDATWQATERLAVTAGARYTTDKRDFAVNHNGYNAEGYPGFYYGFPYFTSSPVRASEEWNNLSWRFAANFQLNDEVMLYGNLSTGYKAGGFNTFFLEFAEGVDPLDLAASCDELDDGCGDEALPDASTAGLGAKPEKFEEEEVLNIELGFKATLLDGAMQLNGNLYRYEFDNMQVGAYREGSVYILSNVGDAEGQGVELDLRWLPSDSLDIYLAVGWADSELTRAAADFCALVDCDEGAELSGTVDFSAALVASYRWALDNGELALTWETFHQGDSPGFGEFNNDPLMLESFTTSNVRLGYESGDNWRASLWVSNVTDEFYFKGITGREGNLAAHRFGYAEPRRVGVRFSFDF</sequence>
<comment type="caution">
    <text evidence="16">The sequence shown here is derived from an EMBL/GenBank/DDBJ whole genome shotgun (WGS) entry which is preliminary data.</text>
</comment>
<dbReference type="GO" id="GO:0009279">
    <property type="term" value="C:cell outer membrane"/>
    <property type="evidence" value="ECO:0007669"/>
    <property type="project" value="UniProtKB-SubCell"/>
</dbReference>
<evidence type="ECO:0000313" key="17">
    <source>
        <dbReference type="Proteomes" id="UP000298133"/>
    </source>
</evidence>
<dbReference type="InterPro" id="IPR036942">
    <property type="entry name" value="Beta-barrel_TonB_sf"/>
</dbReference>
<dbReference type="Pfam" id="PF00593">
    <property type="entry name" value="TonB_dep_Rec_b-barrel"/>
    <property type="match status" value="1"/>
</dbReference>
<keyword evidence="10 11" id="KW-0998">Cell outer membrane</keyword>
<dbReference type="PROSITE" id="PS52016">
    <property type="entry name" value="TONB_DEPENDENT_REC_3"/>
    <property type="match status" value="1"/>
</dbReference>
<feature type="chain" id="PRO_5021344918" evidence="13">
    <location>
        <begin position="20"/>
        <end position="816"/>
    </location>
</feature>
<evidence type="ECO:0000256" key="8">
    <source>
        <dbReference type="ARBA" id="ARBA00023077"/>
    </source>
</evidence>
<evidence type="ECO:0000256" key="4">
    <source>
        <dbReference type="ARBA" id="ARBA00022496"/>
    </source>
</evidence>
<comment type="subcellular location">
    <subcellularLocation>
        <location evidence="1 11">Cell outer membrane</location>
        <topology evidence="1 11">Multi-pass membrane protein</topology>
    </subcellularLocation>
</comment>
<name>A0A4Y8UJT1_9GAMM</name>
<dbReference type="InterPro" id="IPR000531">
    <property type="entry name" value="Beta-barrel_TonB"/>
</dbReference>
<evidence type="ECO:0000256" key="7">
    <source>
        <dbReference type="ARBA" id="ARBA00023065"/>
    </source>
</evidence>
<evidence type="ECO:0000313" key="16">
    <source>
        <dbReference type="EMBL" id="TFH68698.1"/>
    </source>
</evidence>
<accession>A0A4Y8UJT1</accession>
<dbReference type="Proteomes" id="UP000298133">
    <property type="component" value="Unassembled WGS sequence"/>
</dbReference>
<keyword evidence="16" id="KW-0675">Receptor</keyword>
<dbReference type="InterPro" id="IPR039426">
    <property type="entry name" value="TonB-dep_rcpt-like"/>
</dbReference>
<keyword evidence="9 11" id="KW-0472">Membrane</keyword>
<evidence type="ECO:0000256" key="9">
    <source>
        <dbReference type="ARBA" id="ARBA00023136"/>
    </source>
</evidence>
<dbReference type="InterPro" id="IPR012910">
    <property type="entry name" value="Plug_dom"/>
</dbReference>
<keyword evidence="7" id="KW-0406">Ion transport</keyword>
<keyword evidence="13" id="KW-0732">Signal</keyword>
<keyword evidence="8 12" id="KW-0798">TonB box</keyword>
<dbReference type="Gene3D" id="2.40.170.20">
    <property type="entry name" value="TonB-dependent receptor, beta-barrel domain"/>
    <property type="match status" value="2"/>
</dbReference>
<evidence type="ECO:0000256" key="1">
    <source>
        <dbReference type="ARBA" id="ARBA00004571"/>
    </source>
</evidence>
<keyword evidence="2 11" id="KW-0813">Transport</keyword>
<evidence type="ECO:0000256" key="13">
    <source>
        <dbReference type="SAM" id="SignalP"/>
    </source>
</evidence>
<feature type="domain" description="TonB-dependent receptor-like beta-barrel" evidence="14">
    <location>
        <begin position="302"/>
        <end position="779"/>
    </location>
</feature>
<evidence type="ECO:0000256" key="10">
    <source>
        <dbReference type="ARBA" id="ARBA00023237"/>
    </source>
</evidence>
<evidence type="ECO:0000256" key="3">
    <source>
        <dbReference type="ARBA" id="ARBA00022452"/>
    </source>
</evidence>
<dbReference type="EMBL" id="SPIA01000001">
    <property type="protein sequence ID" value="TFH68698.1"/>
    <property type="molecule type" value="Genomic_DNA"/>
</dbReference>
<reference evidence="16 17" key="1">
    <citation type="submission" date="2019-03" db="EMBL/GenBank/DDBJ databases">
        <title>Draft genome of Gammaproteobacteria bacterium LSUCC0057, a member of the SAR92 clade.</title>
        <authorList>
            <person name="Lanclos V.C."/>
            <person name="Doiron C."/>
            <person name="Henson M.W."/>
            <person name="Thrash J.C."/>
        </authorList>
    </citation>
    <scope>NUCLEOTIDE SEQUENCE [LARGE SCALE GENOMIC DNA]</scope>
    <source>
        <strain evidence="16 17">LSUCC0057</strain>
    </source>
</reference>
<gene>
    <name evidence="16" type="ORF">E3W66_01710</name>
</gene>
<proteinExistence type="inferred from homology"/>
<dbReference type="PANTHER" id="PTHR32552">
    <property type="entry name" value="FERRICHROME IRON RECEPTOR-RELATED"/>
    <property type="match status" value="1"/>
</dbReference>
<organism evidence="16 17">
    <name type="scientific">Gammaproteobacteria bacterium LSUCC0057</name>
    <dbReference type="NCBI Taxonomy" id="2559237"/>
    <lineage>
        <taxon>Bacteria</taxon>
        <taxon>Pseudomonadati</taxon>
        <taxon>Pseudomonadota</taxon>
        <taxon>Gammaproteobacteria</taxon>
        <taxon>Cellvibrionales</taxon>
        <taxon>Porticoccaceae</taxon>
        <taxon>SAR92 clade</taxon>
    </lineage>
</organism>
<feature type="signal peptide" evidence="13">
    <location>
        <begin position="1"/>
        <end position="19"/>
    </location>
</feature>
<evidence type="ECO:0000256" key="5">
    <source>
        <dbReference type="ARBA" id="ARBA00022692"/>
    </source>
</evidence>
<dbReference type="Pfam" id="PF07715">
    <property type="entry name" value="Plug"/>
    <property type="match status" value="1"/>
</dbReference>
<dbReference type="AlphaFoldDB" id="A0A4Y8UJT1"/>
<dbReference type="GO" id="GO:0006826">
    <property type="term" value="P:iron ion transport"/>
    <property type="evidence" value="ECO:0007669"/>
    <property type="project" value="UniProtKB-KW"/>
</dbReference>
<keyword evidence="4" id="KW-0410">Iron transport</keyword>
<dbReference type="PANTHER" id="PTHR32552:SF81">
    <property type="entry name" value="TONB-DEPENDENT OUTER MEMBRANE RECEPTOR"/>
    <property type="match status" value="1"/>
</dbReference>
<keyword evidence="17" id="KW-1185">Reference proteome</keyword>
<keyword evidence="3 11" id="KW-1134">Transmembrane beta strand</keyword>
<dbReference type="SUPFAM" id="SSF56935">
    <property type="entry name" value="Porins"/>
    <property type="match status" value="1"/>
</dbReference>
<dbReference type="OrthoDB" id="7051185at2"/>
<evidence type="ECO:0000256" key="6">
    <source>
        <dbReference type="ARBA" id="ARBA00023004"/>
    </source>
</evidence>
<feature type="domain" description="TonB-dependent receptor plug" evidence="15">
    <location>
        <begin position="49"/>
        <end position="156"/>
    </location>
</feature>
<evidence type="ECO:0000259" key="15">
    <source>
        <dbReference type="Pfam" id="PF07715"/>
    </source>
</evidence>
<evidence type="ECO:0000256" key="2">
    <source>
        <dbReference type="ARBA" id="ARBA00022448"/>
    </source>
</evidence>
<evidence type="ECO:0000256" key="11">
    <source>
        <dbReference type="PROSITE-ProRule" id="PRU01360"/>
    </source>
</evidence>
<protein>
    <submittedName>
        <fullName evidence="16">TonB-dependent receptor</fullName>
    </submittedName>
</protein>
<evidence type="ECO:0000256" key="12">
    <source>
        <dbReference type="RuleBase" id="RU003357"/>
    </source>
</evidence>
<evidence type="ECO:0000259" key="14">
    <source>
        <dbReference type="Pfam" id="PF00593"/>
    </source>
</evidence>
<keyword evidence="5 11" id="KW-0812">Transmembrane</keyword>